<gene>
    <name evidence="2" type="ORF">JTE90_027215</name>
</gene>
<reference evidence="2 3" key="1">
    <citation type="journal article" date="2022" name="Nat. Ecol. Evol.">
        <title>A masculinizing supergene underlies an exaggerated male reproductive morph in a spider.</title>
        <authorList>
            <person name="Hendrickx F."/>
            <person name="De Corte Z."/>
            <person name="Sonet G."/>
            <person name="Van Belleghem S.M."/>
            <person name="Kostlbacher S."/>
            <person name="Vangestel C."/>
        </authorList>
    </citation>
    <scope>NUCLEOTIDE SEQUENCE [LARGE SCALE GENOMIC DNA]</scope>
    <source>
        <strain evidence="2">W744_W776</strain>
    </source>
</reference>
<accession>A0AAV6U2T6</accession>
<proteinExistence type="predicted"/>
<evidence type="ECO:0000256" key="1">
    <source>
        <dbReference type="SAM" id="SignalP"/>
    </source>
</evidence>
<dbReference type="Proteomes" id="UP000827092">
    <property type="component" value="Unassembled WGS sequence"/>
</dbReference>
<dbReference type="EMBL" id="JAFNEN010000701">
    <property type="protein sequence ID" value="KAG8178345.1"/>
    <property type="molecule type" value="Genomic_DNA"/>
</dbReference>
<organism evidence="2 3">
    <name type="scientific">Oedothorax gibbosus</name>
    <dbReference type="NCBI Taxonomy" id="931172"/>
    <lineage>
        <taxon>Eukaryota</taxon>
        <taxon>Metazoa</taxon>
        <taxon>Ecdysozoa</taxon>
        <taxon>Arthropoda</taxon>
        <taxon>Chelicerata</taxon>
        <taxon>Arachnida</taxon>
        <taxon>Araneae</taxon>
        <taxon>Araneomorphae</taxon>
        <taxon>Entelegynae</taxon>
        <taxon>Araneoidea</taxon>
        <taxon>Linyphiidae</taxon>
        <taxon>Erigoninae</taxon>
        <taxon>Oedothorax</taxon>
    </lineage>
</organism>
<name>A0AAV6U2T6_9ARAC</name>
<comment type="caution">
    <text evidence="2">The sequence shown here is derived from an EMBL/GenBank/DDBJ whole genome shotgun (WGS) entry which is preliminary data.</text>
</comment>
<dbReference type="AlphaFoldDB" id="A0AAV6U2T6"/>
<keyword evidence="3" id="KW-1185">Reference proteome</keyword>
<keyword evidence="1" id="KW-0732">Signal</keyword>
<feature type="signal peptide" evidence="1">
    <location>
        <begin position="1"/>
        <end position="17"/>
    </location>
</feature>
<protein>
    <submittedName>
        <fullName evidence="2">Uncharacterized protein</fullName>
    </submittedName>
</protein>
<feature type="chain" id="PRO_5043529400" evidence="1">
    <location>
        <begin position="18"/>
        <end position="157"/>
    </location>
</feature>
<sequence length="157" mass="18130">MHSLTIFLLLLFTTTQADQLDTMPDPELQPYIPPYLLDDDDHTTTERPYTDMRYPFELPPMPPRYGPVHPIGHDVEYDEYEDEDWMVHTYVPVAYVPITTEDPHTETDAIDVDTEDDGFEEIGAEHGSLMDSTNENCISWRLIISTTFLLCIISTFL</sequence>
<evidence type="ECO:0000313" key="2">
    <source>
        <dbReference type="EMBL" id="KAG8178345.1"/>
    </source>
</evidence>
<evidence type="ECO:0000313" key="3">
    <source>
        <dbReference type="Proteomes" id="UP000827092"/>
    </source>
</evidence>